<keyword evidence="1 6" id="KW-0328">Glycosyltransferase</keyword>
<keyword evidence="9" id="KW-1185">Reference proteome</keyword>
<dbReference type="STRING" id="1160895.CM19_09315"/>
<dbReference type="InterPro" id="IPR036511">
    <property type="entry name" value="TGT-like_sf"/>
</dbReference>
<dbReference type="InterPro" id="IPR004804">
    <property type="entry name" value="TgtA"/>
</dbReference>
<dbReference type="SUPFAM" id="SSF88802">
    <property type="entry name" value="Pre-PUA domain"/>
    <property type="match status" value="1"/>
</dbReference>
<comment type="function">
    <text evidence="6">Exchanges the guanine residue with 7-cyano-7-deazaguanine (preQ0) at position 15 in the dihydrouridine loop (D-loop) of archaeal tRNAs.</text>
</comment>
<dbReference type="GO" id="GO:0002099">
    <property type="term" value="P:tRNA wobble guanine modification"/>
    <property type="evidence" value="ECO:0007669"/>
    <property type="project" value="TreeGrafter"/>
</dbReference>
<keyword evidence="2 6" id="KW-0808">Transferase</keyword>
<comment type="caution">
    <text evidence="8">The sequence shown here is derived from an EMBL/GenBank/DDBJ whole genome shotgun (WGS) entry which is preliminary data.</text>
</comment>
<dbReference type="InterPro" id="IPR002616">
    <property type="entry name" value="tRNA_ribo_trans-like"/>
</dbReference>
<comment type="catalytic activity">
    <reaction evidence="6">
        <text>guanosine(15) in tRNA + 7-cyano-7-carbaguanine = 7-cyano-7-carbaguanosine(15) in tRNA + guanine</text>
        <dbReference type="Rhea" id="RHEA:43164"/>
        <dbReference type="Rhea" id="RHEA-COMP:10371"/>
        <dbReference type="Rhea" id="RHEA-COMP:10372"/>
        <dbReference type="ChEBI" id="CHEBI:16235"/>
        <dbReference type="ChEBI" id="CHEBI:45075"/>
        <dbReference type="ChEBI" id="CHEBI:74269"/>
        <dbReference type="ChEBI" id="CHEBI:82850"/>
        <dbReference type="EC" id="2.4.2.48"/>
    </reaction>
</comment>
<comment type="cofactor">
    <cofactor evidence="6">
        <name>Zn(2+)</name>
        <dbReference type="ChEBI" id="CHEBI:29105"/>
    </cofactor>
    <text evidence="6">Binds 1 zinc ion per subunit.</text>
</comment>
<feature type="binding site" evidence="6">
    <location>
        <position position="122"/>
    </location>
    <ligand>
        <name>substrate</name>
    </ligand>
</feature>
<dbReference type="GO" id="GO:0008270">
    <property type="term" value="F:zinc ion binding"/>
    <property type="evidence" value="ECO:0007669"/>
    <property type="project" value="UniProtKB-UniRule"/>
</dbReference>
<dbReference type="RefSeq" id="WP_048100087.1">
    <property type="nucleotide sequence ID" value="NZ_JFZT01000048.1"/>
</dbReference>
<dbReference type="PANTHER" id="PTHR46499">
    <property type="entry name" value="QUEUINE TRNA-RIBOSYLTRANSFERASE"/>
    <property type="match status" value="1"/>
</dbReference>
<evidence type="ECO:0000313" key="9">
    <source>
        <dbReference type="Proteomes" id="UP000024332"/>
    </source>
</evidence>
<reference evidence="8 9" key="1">
    <citation type="submission" date="2014-03" db="EMBL/GenBank/DDBJ databases">
        <title>Draft genome sequence of the novel thermoacidophilic archaea Acidianus copahuensis ALE1 strain, isolated from Copahue volcanic area in Neuquen Argentina.</title>
        <authorList>
            <person name="Urbieta M.S."/>
            <person name="Rascovan N."/>
            <person name="Castro C."/>
            <person name="Revale S."/>
            <person name="Giaveno M.A."/>
            <person name="Vazquez M.P."/>
            <person name="Donati E.R."/>
        </authorList>
    </citation>
    <scope>NUCLEOTIDE SEQUENCE [LARGE SCALE GENOMIC DNA]</scope>
    <source>
        <strain evidence="8 9">ALE1</strain>
    </source>
</reference>
<evidence type="ECO:0000256" key="4">
    <source>
        <dbReference type="ARBA" id="ARBA00022723"/>
    </source>
</evidence>
<comment type="pathway">
    <text evidence="6">tRNA modification; archaeosine-tRNA biosynthesis.</text>
</comment>
<dbReference type="NCBIfam" id="TIGR00432">
    <property type="entry name" value="arcsn_tRNA_tgt"/>
    <property type="match status" value="1"/>
</dbReference>
<name>A0A031LLN0_9CREN</name>
<dbReference type="HAMAP" id="MF_01634">
    <property type="entry name" value="TgtA_arch"/>
    <property type="match status" value="1"/>
</dbReference>
<feature type="binding site" evidence="6">
    <location>
        <position position="283"/>
    </location>
    <ligand>
        <name>Zn(2+)</name>
        <dbReference type="ChEBI" id="CHEBI:29105"/>
    </ligand>
</feature>
<dbReference type="SUPFAM" id="SSF51713">
    <property type="entry name" value="tRNA-guanine transglycosylase"/>
    <property type="match status" value="1"/>
</dbReference>
<dbReference type="Pfam" id="PF01702">
    <property type="entry name" value="TGT"/>
    <property type="match status" value="1"/>
</dbReference>
<keyword evidence="5 6" id="KW-0862">Zinc</keyword>
<dbReference type="NCBIfam" id="TIGR00449">
    <property type="entry name" value="tgt_general"/>
    <property type="match status" value="1"/>
</dbReference>
<feature type="domain" description="tRNA-guanine(15) transglycosylase-like" evidence="7">
    <location>
        <begin position="14"/>
        <end position="339"/>
    </location>
</feature>
<dbReference type="PANTHER" id="PTHR46499:SF1">
    <property type="entry name" value="QUEUINE TRNA-RIBOSYLTRANSFERASE"/>
    <property type="match status" value="1"/>
</dbReference>
<comment type="similarity">
    <text evidence="6">Belongs to the archaeosine tRNA-ribosyltransferase family.</text>
</comment>
<dbReference type="Gene3D" id="3.20.20.105">
    <property type="entry name" value="Queuine tRNA-ribosyltransferase-like"/>
    <property type="match status" value="1"/>
</dbReference>
<evidence type="ECO:0000256" key="3">
    <source>
        <dbReference type="ARBA" id="ARBA00022694"/>
    </source>
</evidence>
<keyword evidence="3 6" id="KW-0819">tRNA processing</keyword>
<feature type="binding site" evidence="6">
    <location>
        <position position="280"/>
    </location>
    <ligand>
        <name>Zn(2+)</name>
        <dbReference type="ChEBI" id="CHEBI:29105"/>
    </ligand>
</feature>
<evidence type="ECO:0000313" key="8">
    <source>
        <dbReference type="EMBL" id="EZQ03036.1"/>
    </source>
</evidence>
<evidence type="ECO:0000259" key="7">
    <source>
        <dbReference type="Pfam" id="PF01702"/>
    </source>
</evidence>
<evidence type="ECO:0000256" key="2">
    <source>
        <dbReference type="ARBA" id="ARBA00022679"/>
    </source>
</evidence>
<evidence type="ECO:0000256" key="6">
    <source>
        <dbReference type="HAMAP-Rule" id="MF_01634"/>
    </source>
</evidence>
<dbReference type="EC" id="2.4.2.48" evidence="6"/>
<dbReference type="EMBL" id="JFZT01000048">
    <property type="protein sequence ID" value="EZQ03036.1"/>
    <property type="molecule type" value="Genomic_DNA"/>
</dbReference>
<dbReference type="Proteomes" id="UP000024332">
    <property type="component" value="Unassembled WGS sequence"/>
</dbReference>
<evidence type="ECO:0000256" key="1">
    <source>
        <dbReference type="ARBA" id="ARBA00022676"/>
    </source>
</evidence>
<dbReference type="InterPro" id="IPR050076">
    <property type="entry name" value="ArchSynthase1/Queuine_TRR"/>
</dbReference>
<dbReference type="GO" id="GO:0005737">
    <property type="term" value="C:cytoplasm"/>
    <property type="evidence" value="ECO:0007669"/>
    <property type="project" value="TreeGrafter"/>
</dbReference>
<keyword evidence="4 6" id="KW-0479">Metal-binding</keyword>
<comment type="caution">
    <text evidence="6">Lacks conserved residue(s) required for the propagation of feature annotation.</text>
</comment>
<protein>
    <recommendedName>
        <fullName evidence="6">tRNA-guanine(15) transglycosylase</fullName>
        <ecNumber evidence="6">2.4.2.48</ecNumber>
    </recommendedName>
    <alternativeName>
        <fullName evidence="6">7-cyano-7-deazaguanine tRNA-ribosyltransferase</fullName>
    </alternativeName>
    <alternativeName>
        <fullName evidence="6">Archaeal tRNA-guanine transglycosylase</fullName>
    </alternativeName>
</protein>
<accession>A0A031LLN0</accession>
<evidence type="ECO:0000256" key="5">
    <source>
        <dbReference type="ARBA" id="ARBA00022833"/>
    </source>
</evidence>
<proteinExistence type="inferred from homology"/>
<dbReference type="GO" id="GO:0016763">
    <property type="term" value="F:pentosyltransferase activity"/>
    <property type="evidence" value="ECO:0007669"/>
    <property type="project" value="UniProtKB-UniRule"/>
</dbReference>
<gene>
    <name evidence="6" type="primary">tgtA</name>
    <name evidence="8" type="ORF">CM19_09315</name>
</gene>
<organism evidence="8 9">
    <name type="scientific">Candidatus Acidianus copahuensis</name>
    <dbReference type="NCBI Taxonomy" id="1160895"/>
    <lineage>
        <taxon>Archaea</taxon>
        <taxon>Thermoproteota</taxon>
        <taxon>Thermoprotei</taxon>
        <taxon>Sulfolobales</taxon>
        <taxon>Sulfolobaceae</taxon>
        <taxon>Acidianus</taxon>
    </lineage>
</organism>
<feature type="binding site" evidence="6">
    <location>
        <position position="278"/>
    </location>
    <ligand>
        <name>Zn(2+)</name>
        <dbReference type="ChEBI" id="CHEBI:29105"/>
    </ligand>
</feature>
<sequence length="501" mass="57604">MIGDFEVKDEDLAGRIGYLTTAHGKLETPAFFPVINPLRNDLSINDILNTGIKNIITNAFILKKRDYIKDTIHKDLRLDNDIIVMMDSGGYQILQYGNVNITNSEIIKYQSKIKADIGVFLDVPTGDVENKHEALRTVEITMKRGEEAANLIRELDNKDTLWVHPIQGGKFLDLIEYSAKKANSLEEFSMLALGSPTVIMEKYNYDLLIDMIFAARANISRGKPLHLFGGGVPHIIPFAVAMGIDSFDSASYILYARDGRYLTRNRTYKIEDLEYFPCSCPVCTKYTPKELMEMDEDEQTRLLSLHNLYKILEEIKETKLAIKEGRLFEYLQEKAFSHPAVYSAFQNLLKYSLYLEKYDPRVKGEVKGIFLFDQYSMIRPEIVRYHQYMRKYKQSSDMAVIICGDFLEPPFISNEFIKDILVKYSNSADVFIAFPYYGLIPVTLSESFPLSQFEKPTNVPNYVYIETSNLINDIISKTKKYRKVILEMCENSKLHIMSISS</sequence>
<feature type="active site" description="Nucleophile" evidence="6">
    <location>
        <position position="87"/>
    </location>
</feature>
<dbReference type="AlphaFoldDB" id="A0A031LLN0"/>
<dbReference type="UniPathway" id="UPA00393"/>